<dbReference type="EMBL" id="ADAS02000015">
    <property type="protein sequence ID" value="OAV97078.1"/>
    <property type="molecule type" value="Genomic_DNA"/>
</dbReference>
<dbReference type="AlphaFoldDB" id="A0A180GXK5"/>
<reference evidence="1" key="1">
    <citation type="submission" date="2009-11" db="EMBL/GenBank/DDBJ databases">
        <authorList>
            <consortium name="The Broad Institute Genome Sequencing Platform"/>
            <person name="Ward D."/>
            <person name="Feldgarden M."/>
            <person name="Earl A."/>
            <person name="Young S.K."/>
            <person name="Zeng Q."/>
            <person name="Koehrsen M."/>
            <person name="Alvarado L."/>
            <person name="Berlin A."/>
            <person name="Bochicchio J."/>
            <person name="Borenstein D."/>
            <person name="Chapman S.B."/>
            <person name="Chen Z."/>
            <person name="Engels R."/>
            <person name="Freedman E."/>
            <person name="Gellesch M."/>
            <person name="Goldberg J."/>
            <person name="Griggs A."/>
            <person name="Gujja S."/>
            <person name="Heilman E."/>
            <person name="Heiman D."/>
            <person name="Hepburn T."/>
            <person name="Howarth C."/>
            <person name="Jen D."/>
            <person name="Larson L."/>
            <person name="Lewis B."/>
            <person name="Mehta T."/>
            <person name="Park D."/>
            <person name="Pearson M."/>
            <person name="Roberts A."/>
            <person name="Saif S."/>
            <person name="Shea T."/>
            <person name="Shenoy N."/>
            <person name="Sisk P."/>
            <person name="Stolte C."/>
            <person name="Sykes S."/>
            <person name="Thomson T."/>
            <person name="Walk T."/>
            <person name="White J."/>
            <person name="Yandava C."/>
            <person name="Izard J."/>
            <person name="Baranova O.V."/>
            <person name="Blanton J.M."/>
            <person name="Tanner A.C."/>
            <person name="Dewhirst F.E."/>
            <person name="Haas B."/>
            <person name="Nusbaum C."/>
            <person name="Birren B."/>
        </authorList>
    </citation>
    <scope>NUCLEOTIDE SEQUENCE [LARGE SCALE GENOMIC DNA]</scope>
    <source>
        <strain evidence="1">1-1 BBBD Race 1</strain>
    </source>
</reference>
<evidence type="ECO:0000313" key="1">
    <source>
        <dbReference type="EMBL" id="OAV97078.1"/>
    </source>
</evidence>
<dbReference type="VEuPathDB" id="FungiDB:PTTG_26139"/>
<evidence type="ECO:0000313" key="2">
    <source>
        <dbReference type="EnsemblFungi" id="PTTG_26139-t43_1-p1"/>
    </source>
</evidence>
<reference evidence="1" key="2">
    <citation type="submission" date="2016-05" db="EMBL/GenBank/DDBJ databases">
        <title>Comparative analysis highlights variable genome content of wheat rusts and divergence of the mating loci.</title>
        <authorList>
            <person name="Cuomo C.A."/>
            <person name="Bakkeren G."/>
            <person name="Szabo L."/>
            <person name="Khalil H."/>
            <person name="Joly D."/>
            <person name="Goldberg J."/>
            <person name="Young S."/>
            <person name="Zeng Q."/>
            <person name="Fellers J."/>
        </authorList>
    </citation>
    <scope>NUCLEOTIDE SEQUENCE [LARGE SCALE GENOMIC DNA]</scope>
    <source>
        <strain evidence="1">1-1 BBBD Race 1</strain>
    </source>
</reference>
<organism evidence="1">
    <name type="scientific">Puccinia triticina (isolate 1-1 / race 1 (BBBD))</name>
    <name type="common">Brown leaf rust fungus</name>
    <dbReference type="NCBI Taxonomy" id="630390"/>
    <lineage>
        <taxon>Eukaryota</taxon>
        <taxon>Fungi</taxon>
        <taxon>Dikarya</taxon>
        <taxon>Basidiomycota</taxon>
        <taxon>Pucciniomycotina</taxon>
        <taxon>Pucciniomycetes</taxon>
        <taxon>Pucciniales</taxon>
        <taxon>Pucciniaceae</taxon>
        <taxon>Puccinia</taxon>
    </lineage>
</organism>
<keyword evidence="3" id="KW-1185">Reference proteome</keyword>
<dbReference type="EnsemblFungi" id="PTTG_26139-t43_1">
    <property type="protein sequence ID" value="PTTG_26139-t43_1-p1"/>
    <property type="gene ID" value="PTTG_26139"/>
</dbReference>
<gene>
    <name evidence="1" type="ORF">PTTG_26139</name>
</gene>
<dbReference type="Proteomes" id="UP000005240">
    <property type="component" value="Unassembled WGS sequence"/>
</dbReference>
<sequence>MKIAMMVHWFLRRGKTFLSLEMMRPGKTFLSLERLSTQGGALPIETIINGLKVENLKSKIKRENWLDKFSHESCASFLPLRTGPGSKETEPVYLLYVNGNHWALALVEGEDGVKPIPPPILATKNTLKCAKAWYNYVQKGVDLYQDKATKAT</sequence>
<name>A0A180GXK5_PUCT1</name>
<reference evidence="2 3" key="3">
    <citation type="journal article" date="2017" name="G3 (Bethesda)">
        <title>Comparative analysis highlights variable genome content of wheat rusts and divergence of the mating loci.</title>
        <authorList>
            <person name="Cuomo C.A."/>
            <person name="Bakkeren G."/>
            <person name="Khalil H.B."/>
            <person name="Panwar V."/>
            <person name="Joly D."/>
            <person name="Linning R."/>
            <person name="Sakthikumar S."/>
            <person name="Song X."/>
            <person name="Adiconis X."/>
            <person name="Fan L."/>
            <person name="Goldberg J.M."/>
            <person name="Levin J.Z."/>
            <person name="Young S."/>
            <person name="Zeng Q."/>
            <person name="Anikster Y."/>
            <person name="Bruce M."/>
            <person name="Wang M."/>
            <person name="Yin C."/>
            <person name="McCallum B."/>
            <person name="Szabo L.J."/>
            <person name="Hulbert S."/>
            <person name="Chen X."/>
            <person name="Fellers J.P."/>
        </authorList>
    </citation>
    <scope>NUCLEOTIDE SEQUENCE</scope>
    <source>
        <strain evidence="2">isolate 1-1 / race 1 (BBBD)</strain>
        <strain evidence="3">Isolate 1-1 / race 1 (BBBD)</strain>
    </source>
</reference>
<reference evidence="2" key="4">
    <citation type="submission" date="2025-05" db="UniProtKB">
        <authorList>
            <consortium name="EnsemblFungi"/>
        </authorList>
    </citation>
    <scope>IDENTIFICATION</scope>
    <source>
        <strain evidence="2">isolate 1-1 / race 1 (BBBD)</strain>
    </source>
</reference>
<protein>
    <submittedName>
        <fullName evidence="1 2">Uncharacterized protein</fullName>
    </submittedName>
</protein>
<accession>A0A180GXK5</accession>
<dbReference type="OrthoDB" id="2503766at2759"/>
<proteinExistence type="predicted"/>
<evidence type="ECO:0000313" key="3">
    <source>
        <dbReference type="Proteomes" id="UP000005240"/>
    </source>
</evidence>